<dbReference type="InParanoid" id="A0A1S0U9C8"/>
<dbReference type="AlphaFoldDB" id="A0A1S0U9C8"/>
<accession>A0A1S0U9C8</accession>
<dbReference type="KEGG" id="loa:LOAG_01278"/>
<dbReference type="GeneID" id="9938652"/>
<proteinExistence type="predicted"/>
<protein>
    <submittedName>
        <fullName evidence="1">Uncharacterized protein</fullName>
    </submittedName>
</protein>
<reference evidence="1" key="1">
    <citation type="submission" date="2012-04" db="EMBL/GenBank/DDBJ databases">
        <title>The Genome Sequence of Loa loa.</title>
        <authorList>
            <consortium name="The Broad Institute Genome Sequencing Platform"/>
            <consortium name="Broad Institute Genome Sequencing Center for Infectious Disease"/>
            <person name="Nutman T.B."/>
            <person name="Fink D.L."/>
            <person name="Russ C."/>
            <person name="Young S."/>
            <person name="Zeng Q."/>
            <person name="Gargeya S."/>
            <person name="Alvarado L."/>
            <person name="Berlin A."/>
            <person name="Chapman S.B."/>
            <person name="Chen Z."/>
            <person name="Freedman E."/>
            <person name="Gellesch M."/>
            <person name="Goldberg J."/>
            <person name="Griggs A."/>
            <person name="Gujja S."/>
            <person name="Heilman E.R."/>
            <person name="Heiman D."/>
            <person name="Howarth C."/>
            <person name="Mehta T."/>
            <person name="Neiman D."/>
            <person name="Pearson M."/>
            <person name="Roberts A."/>
            <person name="Saif S."/>
            <person name="Shea T."/>
            <person name="Shenoy N."/>
            <person name="Sisk P."/>
            <person name="Stolte C."/>
            <person name="Sykes S."/>
            <person name="White J."/>
            <person name="Yandava C."/>
            <person name="Haas B."/>
            <person name="Henn M.R."/>
            <person name="Nusbaum C."/>
            <person name="Birren B."/>
        </authorList>
    </citation>
    <scope>NUCLEOTIDE SEQUENCE [LARGE SCALE GENOMIC DNA]</scope>
</reference>
<name>A0A1S0U9C8_LOALO</name>
<dbReference type="RefSeq" id="XP_003136865.1">
    <property type="nucleotide sequence ID" value="XM_003136817.1"/>
</dbReference>
<evidence type="ECO:0000313" key="1">
    <source>
        <dbReference type="EMBL" id="EFO27213.1"/>
    </source>
</evidence>
<gene>
    <name evidence="1" type="ORF">LOAG_01278</name>
</gene>
<organism evidence="1">
    <name type="scientific">Loa loa</name>
    <name type="common">Eye worm</name>
    <name type="synonym">Filaria loa</name>
    <dbReference type="NCBI Taxonomy" id="7209"/>
    <lineage>
        <taxon>Eukaryota</taxon>
        <taxon>Metazoa</taxon>
        <taxon>Ecdysozoa</taxon>
        <taxon>Nematoda</taxon>
        <taxon>Chromadorea</taxon>
        <taxon>Rhabditida</taxon>
        <taxon>Spirurina</taxon>
        <taxon>Spiruromorpha</taxon>
        <taxon>Filarioidea</taxon>
        <taxon>Onchocercidae</taxon>
        <taxon>Loa</taxon>
    </lineage>
</organism>
<dbReference type="CTD" id="9938652"/>
<dbReference type="EMBL" id="JH712080">
    <property type="protein sequence ID" value="EFO27213.1"/>
    <property type="molecule type" value="Genomic_DNA"/>
</dbReference>
<sequence length="124" mass="14241">MVEPELEIRLIMKNMQISYLVKHGLVNFDNLSVGLIAHYSDIFESNRKKSSTSNEPIISPNAPDKAKEAFLFILKRRTSQEVVDVVSVSYDTSTAKQLCSEESRKQVREKEKTVDTKRLLFVTY</sequence>